<feature type="region of interest" description="Disordered" evidence="1">
    <location>
        <begin position="21"/>
        <end position="40"/>
    </location>
</feature>
<feature type="compositionally biased region" description="Basic and acidic residues" evidence="1">
    <location>
        <begin position="28"/>
        <end position="37"/>
    </location>
</feature>
<name>A0A4Y2GIA9_ARAVE</name>
<reference evidence="2 3" key="1">
    <citation type="journal article" date="2019" name="Sci. Rep.">
        <title>Orb-weaving spider Araneus ventricosus genome elucidates the spidroin gene catalogue.</title>
        <authorList>
            <person name="Kono N."/>
            <person name="Nakamura H."/>
            <person name="Ohtoshi R."/>
            <person name="Moran D.A.P."/>
            <person name="Shinohara A."/>
            <person name="Yoshida Y."/>
            <person name="Fujiwara M."/>
            <person name="Mori M."/>
            <person name="Tomita M."/>
            <person name="Arakawa K."/>
        </authorList>
    </citation>
    <scope>NUCLEOTIDE SEQUENCE [LARGE SCALE GENOMIC DNA]</scope>
</reference>
<accession>A0A4Y2GIA9</accession>
<feature type="region of interest" description="Disordered" evidence="1">
    <location>
        <begin position="50"/>
        <end position="94"/>
    </location>
</feature>
<dbReference type="AlphaFoldDB" id="A0A4Y2GIA9"/>
<sequence length="94" mass="10664">MLGGQIWTAGGVRGNKEKLKGMRNRVTKAREKEEQVRTRKKRIKGCENNELTGYGKKKMRRDSEMKSNSRRHAEQKDSNCSRGPDGIGVCGNKK</sequence>
<feature type="compositionally biased region" description="Gly residues" evidence="1">
    <location>
        <begin position="85"/>
        <end position="94"/>
    </location>
</feature>
<protein>
    <submittedName>
        <fullName evidence="2">Uncharacterized protein</fullName>
    </submittedName>
</protein>
<dbReference type="EMBL" id="BGPR01001381">
    <property type="protein sequence ID" value="GBM52506.1"/>
    <property type="molecule type" value="Genomic_DNA"/>
</dbReference>
<gene>
    <name evidence="2" type="ORF">AVEN_106939_1</name>
</gene>
<evidence type="ECO:0000313" key="3">
    <source>
        <dbReference type="Proteomes" id="UP000499080"/>
    </source>
</evidence>
<comment type="caution">
    <text evidence="2">The sequence shown here is derived from an EMBL/GenBank/DDBJ whole genome shotgun (WGS) entry which is preliminary data.</text>
</comment>
<evidence type="ECO:0000313" key="2">
    <source>
        <dbReference type="EMBL" id="GBM52506.1"/>
    </source>
</evidence>
<proteinExistence type="predicted"/>
<evidence type="ECO:0000256" key="1">
    <source>
        <dbReference type="SAM" id="MobiDB-lite"/>
    </source>
</evidence>
<keyword evidence="3" id="KW-1185">Reference proteome</keyword>
<feature type="compositionally biased region" description="Basic and acidic residues" evidence="1">
    <location>
        <begin position="61"/>
        <end position="79"/>
    </location>
</feature>
<dbReference type="Proteomes" id="UP000499080">
    <property type="component" value="Unassembled WGS sequence"/>
</dbReference>
<organism evidence="2 3">
    <name type="scientific">Araneus ventricosus</name>
    <name type="common">Orbweaver spider</name>
    <name type="synonym">Epeira ventricosa</name>
    <dbReference type="NCBI Taxonomy" id="182803"/>
    <lineage>
        <taxon>Eukaryota</taxon>
        <taxon>Metazoa</taxon>
        <taxon>Ecdysozoa</taxon>
        <taxon>Arthropoda</taxon>
        <taxon>Chelicerata</taxon>
        <taxon>Arachnida</taxon>
        <taxon>Araneae</taxon>
        <taxon>Araneomorphae</taxon>
        <taxon>Entelegynae</taxon>
        <taxon>Araneoidea</taxon>
        <taxon>Araneidae</taxon>
        <taxon>Araneus</taxon>
    </lineage>
</organism>